<dbReference type="PANTHER" id="PTHR43649:SF31">
    <property type="entry name" value="SN-GLYCEROL-3-PHOSPHATE-BINDING PERIPLASMIC PROTEIN UGPB"/>
    <property type="match status" value="1"/>
</dbReference>
<dbReference type="GO" id="GO:0030313">
    <property type="term" value="C:cell envelope"/>
    <property type="evidence" value="ECO:0007669"/>
    <property type="project" value="UniProtKB-SubCell"/>
</dbReference>
<dbReference type="OrthoDB" id="2675752at2"/>
<evidence type="ECO:0000256" key="5">
    <source>
        <dbReference type="SAM" id="SignalP"/>
    </source>
</evidence>
<protein>
    <recommendedName>
        <fullName evidence="8">ABC transporter substrate-binding protein</fullName>
    </recommendedName>
</protein>
<dbReference type="PROSITE" id="PS51257">
    <property type="entry name" value="PROKAR_LIPOPROTEIN"/>
    <property type="match status" value="1"/>
</dbReference>
<keyword evidence="4 5" id="KW-0732">Signal</keyword>
<dbReference type="InterPro" id="IPR006059">
    <property type="entry name" value="SBP"/>
</dbReference>
<comment type="similarity">
    <text evidence="2">Belongs to the bacterial solute-binding protein 1 family.</text>
</comment>
<dbReference type="Gene3D" id="3.40.190.10">
    <property type="entry name" value="Periplasmic binding protein-like II"/>
    <property type="match status" value="1"/>
</dbReference>
<evidence type="ECO:0000256" key="3">
    <source>
        <dbReference type="ARBA" id="ARBA00022448"/>
    </source>
</evidence>
<feature type="signal peptide" evidence="5">
    <location>
        <begin position="1"/>
        <end position="22"/>
    </location>
</feature>
<evidence type="ECO:0000256" key="2">
    <source>
        <dbReference type="ARBA" id="ARBA00008520"/>
    </source>
</evidence>
<accession>A0A329LUA0</accession>
<feature type="chain" id="PRO_5038775407" description="ABC transporter substrate-binding protein" evidence="5">
    <location>
        <begin position="23"/>
        <end position="472"/>
    </location>
</feature>
<proteinExistence type="inferred from homology"/>
<name>A0A329LUA0_9BACL</name>
<keyword evidence="7" id="KW-1185">Reference proteome</keyword>
<dbReference type="RefSeq" id="WP_113036873.1">
    <property type="nucleotide sequence ID" value="NZ_QMFB01000060.1"/>
</dbReference>
<evidence type="ECO:0000256" key="4">
    <source>
        <dbReference type="ARBA" id="ARBA00022729"/>
    </source>
</evidence>
<comment type="subcellular location">
    <subcellularLocation>
        <location evidence="1">Cell envelope</location>
    </subcellularLocation>
</comment>
<keyword evidence="3" id="KW-0813">Transport</keyword>
<reference evidence="6 7" key="1">
    <citation type="journal article" date="2009" name="Int. J. Syst. Evol. Microbiol.">
        <title>Paenibacillus contaminans sp. nov., isolated from a contaminated laboratory plate.</title>
        <authorList>
            <person name="Chou J.H."/>
            <person name="Lee J.H."/>
            <person name="Lin M.C."/>
            <person name="Chang P.S."/>
            <person name="Arun A.B."/>
            <person name="Young C.C."/>
            <person name="Chen W.M."/>
        </authorList>
    </citation>
    <scope>NUCLEOTIDE SEQUENCE [LARGE SCALE GENOMIC DNA]</scope>
    <source>
        <strain evidence="6 7">CKOBP-6</strain>
    </source>
</reference>
<evidence type="ECO:0000256" key="1">
    <source>
        <dbReference type="ARBA" id="ARBA00004196"/>
    </source>
</evidence>
<dbReference type="AlphaFoldDB" id="A0A329LUA0"/>
<dbReference type="Pfam" id="PF01547">
    <property type="entry name" value="SBP_bac_1"/>
    <property type="match status" value="1"/>
</dbReference>
<evidence type="ECO:0000313" key="7">
    <source>
        <dbReference type="Proteomes" id="UP000250369"/>
    </source>
</evidence>
<dbReference type="EMBL" id="QMFB01000060">
    <property type="protein sequence ID" value="RAV08337.1"/>
    <property type="molecule type" value="Genomic_DNA"/>
</dbReference>
<comment type="caution">
    <text evidence="6">The sequence shown here is derived from an EMBL/GenBank/DDBJ whole genome shotgun (WGS) entry which is preliminary data.</text>
</comment>
<dbReference type="SUPFAM" id="SSF53850">
    <property type="entry name" value="Periplasmic binding protein-like II"/>
    <property type="match status" value="1"/>
</dbReference>
<evidence type="ECO:0000313" key="6">
    <source>
        <dbReference type="EMBL" id="RAV08337.1"/>
    </source>
</evidence>
<evidence type="ECO:0008006" key="8">
    <source>
        <dbReference type="Google" id="ProtNLM"/>
    </source>
</evidence>
<dbReference type="PANTHER" id="PTHR43649">
    <property type="entry name" value="ARABINOSE-BINDING PROTEIN-RELATED"/>
    <property type="match status" value="1"/>
</dbReference>
<dbReference type="Proteomes" id="UP000250369">
    <property type="component" value="Unassembled WGS sequence"/>
</dbReference>
<organism evidence="6 7">
    <name type="scientific">Paenibacillus contaminans</name>
    <dbReference type="NCBI Taxonomy" id="450362"/>
    <lineage>
        <taxon>Bacteria</taxon>
        <taxon>Bacillati</taxon>
        <taxon>Bacillota</taxon>
        <taxon>Bacilli</taxon>
        <taxon>Bacillales</taxon>
        <taxon>Paenibacillaceae</taxon>
        <taxon>Paenibacillus</taxon>
    </lineage>
</organism>
<gene>
    <name evidence="6" type="ORF">DQG23_41225</name>
</gene>
<sequence>MIKKWMALGCASLLAASISGCLGIGGDSGADGKTVKKAKAKTAVEGKIKVYAEFKDSFMDDFGSILVANYPDMDLEVVGPAVGPGMDPEELRKEANRIIDEEKPDLLFGSMTFAQWVKDGRLLDLEPLIKQDKFDIESMHPAVVDTVRHMGSGKLYGLAHSFGSSALMYNKDLFDREQIPYPKDGMTWEEVIALAKRFPANGEGENRIYGIYSNSPTPYDLIGRIGGLAGQRVTDPEGSRVTVQTEEWKRSWELVIDAYRAGTIYLAPENDMPAPGSTLKDSQMRDKFMIGQAAMTIVQPYSLDQFASYKSSGFKSFDWELVTEPVDGNRPGESNSFYAQDIFAINAKAPNKQAAWEIIQYVNSDAFTKVFTKSSSFRLLGNMSAVREKDGRSLEAFIKLKPGRTAVQAVSPDNVPAAFSISFHSLAGGAAKAALDGSQTVGEALEELQRKGQLALDQAKLSAGATSGGGSK</sequence>
<dbReference type="InterPro" id="IPR050490">
    <property type="entry name" value="Bact_solute-bd_prot1"/>
</dbReference>